<dbReference type="AlphaFoldDB" id="A0A2I0KUK9"/>
<sequence>MELRRGDHGYEESCRGSRVLEHNAAKARHDRRDHEVGEQRLTGRFFGTIDGEAPWSESSVCRRRKCQKIVDRGTSRRFRFAAGLGSLTARESIKPSPNPKSNSQTRPTPVKGKTLPQSVSLTSGRVTVSAGGLLPDFRQCTLCATRSSLRYTELSAPQKNRRKKSRQSEVSEFFLPSPGAQ</sequence>
<keyword evidence="3" id="KW-1185">Reference proteome</keyword>
<evidence type="ECO:0000313" key="3">
    <source>
        <dbReference type="Proteomes" id="UP000233551"/>
    </source>
</evidence>
<organism evidence="2 3">
    <name type="scientific">Punica granatum</name>
    <name type="common">Pomegranate</name>
    <dbReference type="NCBI Taxonomy" id="22663"/>
    <lineage>
        <taxon>Eukaryota</taxon>
        <taxon>Viridiplantae</taxon>
        <taxon>Streptophyta</taxon>
        <taxon>Embryophyta</taxon>
        <taxon>Tracheophyta</taxon>
        <taxon>Spermatophyta</taxon>
        <taxon>Magnoliopsida</taxon>
        <taxon>eudicotyledons</taxon>
        <taxon>Gunneridae</taxon>
        <taxon>Pentapetalae</taxon>
        <taxon>rosids</taxon>
        <taxon>malvids</taxon>
        <taxon>Myrtales</taxon>
        <taxon>Lythraceae</taxon>
        <taxon>Punica</taxon>
    </lineage>
</organism>
<evidence type="ECO:0000256" key="1">
    <source>
        <dbReference type="SAM" id="MobiDB-lite"/>
    </source>
</evidence>
<feature type="region of interest" description="Disordered" evidence="1">
    <location>
        <begin position="153"/>
        <end position="181"/>
    </location>
</feature>
<accession>A0A2I0KUK9</accession>
<dbReference type="EMBL" id="PGOL01000339">
    <property type="protein sequence ID" value="PKI72151.1"/>
    <property type="molecule type" value="Genomic_DNA"/>
</dbReference>
<comment type="caution">
    <text evidence="2">The sequence shown here is derived from an EMBL/GenBank/DDBJ whole genome shotgun (WGS) entry which is preliminary data.</text>
</comment>
<protein>
    <submittedName>
        <fullName evidence="2">Uncharacterized protein</fullName>
    </submittedName>
</protein>
<name>A0A2I0KUK9_PUNGR</name>
<reference evidence="2 3" key="1">
    <citation type="submission" date="2017-11" db="EMBL/GenBank/DDBJ databases">
        <title>De-novo sequencing of pomegranate (Punica granatum L.) genome.</title>
        <authorList>
            <person name="Akparov Z."/>
            <person name="Amiraslanov A."/>
            <person name="Hajiyeva S."/>
            <person name="Abbasov M."/>
            <person name="Kaur K."/>
            <person name="Hamwieh A."/>
            <person name="Solovyev V."/>
            <person name="Salamov A."/>
            <person name="Braich B."/>
            <person name="Kosarev P."/>
            <person name="Mahmoud A."/>
            <person name="Hajiyev E."/>
            <person name="Babayeva S."/>
            <person name="Izzatullayeva V."/>
            <person name="Mammadov A."/>
            <person name="Mammadov A."/>
            <person name="Sharifova S."/>
            <person name="Ojaghi J."/>
            <person name="Eynullazada K."/>
            <person name="Bayramov B."/>
            <person name="Abdulazimova A."/>
            <person name="Shahmuradov I."/>
        </authorList>
    </citation>
    <scope>NUCLEOTIDE SEQUENCE [LARGE SCALE GENOMIC DNA]</scope>
    <source>
        <strain evidence="3">cv. AG2017</strain>
        <tissue evidence="2">Leaf</tissue>
    </source>
</reference>
<gene>
    <name evidence="2" type="ORF">CRG98_007470</name>
</gene>
<dbReference type="Proteomes" id="UP000233551">
    <property type="component" value="Unassembled WGS sequence"/>
</dbReference>
<feature type="region of interest" description="Disordered" evidence="1">
    <location>
        <begin position="86"/>
        <end position="119"/>
    </location>
</feature>
<proteinExistence type="predicted"/>
<evidence type="ECO:0000313" key="2">
    <source>
        <dbReference type="EMBL" id="PKI72151.1"/>
    </source>
</evidence>